<evidence type="ECO:0000313" key="1">
    <source>
        <dbReference type="EMBL" id="SVD75162.1"/>
    </source>
</evidence>
<protein>
    <submittedName>
        <fullName evidence="1">Uncharacterized protein</fullName>
    </submittedName>
</protein>
<sequence length="59" mass="7064">MNRNNNPNAKTINTIWKSRKSLIFVFIPLNKINIFPNYSIDIKLCTISKKHFNITYFFK</sequence>
<accession>A0A382XVM6</accession>
<proteinExistence type="predicted"/>
<organism evidence="1">
    <name type="scientific">marine metagenome</name>
    <dbReference type="NCBI Taxonomy" id="408172"/>
    <lineage>
        <taxon>unclassified sequences</taxon>
        <taxon>metagenomes</taxon>
        <taxon>ecological metagenomes</taxon>
    </lineage>
</organism>
<name>A0A382XVM6_9ZZZZ</name>
<reference evidence="1" key="1">
    <citation type="submission" date="2018-05" db="EMBL/GenBank/DDBJ databases">
        <authorList>
            <person name="Lanie J.A."/>
            <person name="Ng W.-L."/>
            <person name="Kazmierczak K.M."/>
            <person name="Andrzejewski T.M."/>
            <person name="Davidsen T.M."/>
            <person name="Wayne K.J."/>
            <person name="Tettelin H."/>
            <person name="Glass J.I."/>
            <person name="Rusch D."/>
            <person name="Podicherti R."/>
            <person name="Tsui H.-C.T."/>
            <person name="Winkler M.E."/>
        </authorList>
    </citation>
    <scope>NUCLEOTIDE SEQUENCE</scope>
</reference>
<dbReference type="EMBL" id="UINC01170893">
    <property type="protein sequence ID" value="SVD75162.1"/>
    <property type="molecule type" value="Genomic_DNA"/>
</dbReference>
<dbReference type="AlphaFoldDB" id="A0A382XVM6"/>
<gene>
    <name evidence="1" type="ORF">METZ01_LOCUS428016</name>
</gene>